<keyword evidence="3" id="KW-1185">Reference proteome</keyword>
<dbReference type="EMBL" id="JACIJI010000013">
    <property type="protein sequence ID" value="MBB5720333.1"/>
    <property type="molecule type" value="Genomic_DNA"/>
</dbReference>
<proteinExistence type="predicted"/>
<gene>
    <name evidence="2" type="ORF">FHR23_003298</name>
</gene>
<evidence type="ECO:0000313" key="2">
    <source>
        <dbReference type="EMBL" id="MBB5720333.1"/>
    </source>
</evidence>
<feature type="transmembrane region" description="Helical" evidence="1">
    <location>
        <begin position="151"/>
        <end position="175"/>
    </location>
</feature>
<evidence type="ECO:0000313" key="3">
    <source>
        <dbReference type="Proteomes" id="UP000554342"/>
    </source>
</evidence>
<dbReference type="InterPro" id="IPR005625">
    <property type="entry name" value="PepSY-ass_TM"/>
</dbReference>
<evidence type="ECO:0000256" key="1">
    <source>
        <dbReference type="SAM" id="Phobius"/>
    </source>
</evidence>
<dbReference type="RefSeq" id="WP_184006071.1">
    <property type="nucleotide sequence ID" value="NZ_BAABIF010000009.1"/>
</dbReference>
<dbReference type="PANTHER" id="PTHR34219:SF5">
    <property type="entry name" value="BLR4505 PROTEIN"/>
    <property type="match status" value="1"/>
</dbReference>
<keyword evidence="1" id="KW-1133">Transmembrane helix</keyword>
<dbReference type="PROSITE" id="PS51257">
    <property type="entry name" value="PROKAR_LIPOPROTEIN"/>
    <property type="match status" value="1"/>
</dbReference>
<organism evidence="2 3">
    <name type="scientific">Stakelama sediminis</name>
    <dbReference type="NCBI Taxonomy" id="463200"/>
    <lineage>
        <taxon>Bacteria</taxon>
        <taxon>Pseudomonadati</taxon>
        <taxon>Pseudomonadota</taxon>
        <taxon>Alphaproteobacteria</taxon>
        <taxon>Sphingomonadales</taxon>
        <taxon>Sphingomonadaceae</taxon>
        <taxon>Stakelama</taxon>
    </lineage>
</organism>
<sequence length="391" mass="43590">MSIARRRQFWTAVHRYMGLTTLAFLFIAAVTGCFLCFDQKIDAALNSDLFYVQSTGPVLPSTKVIAHLEQARPDLIVTKFSLRDQPGRSIQASVMPRSPKDALDFDQIFLDPHSGQVIGTRQSGPGLDRRHIVETVFIFHYTLLAGKWGRWIMGIAALGWLIGNGIGCYLTLPVGTPFWRKWKRMWSVNFHARLRWLMVDLHRASGLWLLIGLTVLAFTSVAMNFFDEVYQPVASAMSPARPSPFDNPAAGNPQAAGSQPIGFAAALSQGDRIAQSRNLHWQPAVETYLPDRNLYGVMFTPTGYETYRDLGPVTYYVDARTGGFVYADDPYHDSAGRKATRILYPLHSGEVIGPAGTAIIFLLGLATAEMCVSGLYIWWKKRKKRPVRSSG</sequence>
<dbReference type="PANTHER" id="PTHR34219">
    <property type="entry name" value="IRON-REGULATED INNER MEMBRANE PROTEIN-RELATED"/>
    <property type="match status" value="1"/>
</dbReference>
<keyword evidence="1" id="KW-0472">Membrane</keyword>
<comment type="caution">
    <text evidence="2">The sequence shown here is derived from an EMBL/GenBank/DDBJ whole genome shotgun (WGS) entry which is preliminary data.</text>
</comment>
<dbReference type="AlphaFoldDB" id="A0A840Z383"/>
<dbReference type="Pfam" id="PF03929">
    <property type="entry name" value="PepSY_TM"/>
    <property type="match status" value="1"/>
</dbReference>
<keyword evidence="1" id="KW-0812">Transmembrane</keyword>
<feature type="transmembrane region" description="Helical" evidence="1">
    <location>
        <begin position="358"/>
        <end position="379"/>
    </location>
</feature>
<feature type="transmembrane region" description="Helical" evidence="1">
    <location>
        <begin position="207"/>
        <end position="226"/>
    </location>
</feature>
<name>A0A840Z383_9SPHN</name>
<reference evidence="2 3" key="1">
    <citation type="submission" date="2020-08" db="EMBL/GenBank/DDBJ databases">
        <title>Genomic Encyclopedia of Type Strains, Phase IV (KMG-IV): sequencing the most valuable type-strain genomes for metagenomic binning, comparative biology and taxonomic classification.</title>
        <authorList>
            <person name="Goeker M."/>
        </authorList>
    </citation>
    <scope>NUCLEOTIDE SEQUENCE [LARGE SCALE GENOMIC DNA]</scope>
    <source>
        <strain evidence="2 3">DSM 27203</strain>
    </source>
</reference>
<protein>
    <submittedName>
        <fullName evidence="2">Putative iron-regulated membrane protein</fullName>
    </submittedName>
</protein>
<dbReference type="Proteomes" id="UP000554342">
    <property type="component" value="Unassembled WGS sequence"/>
</dbReference>
<accession>A0A840Z383</accession>